<keyword evidence="2" id="KW-1185">Reference proteome</keyword>
<dbReference type="RefSeq" id="WP_107141599.1">
    <property type="nucleotide sequence ID" value="NZ_CP028324.1"/>
</dbReference>
<evidence type="ECO:0000313" key="2">
    <source>
        <dbReference type="Proteomes" id="UP000240505"/>
    </source>
</evidence>
<name>A0A2R4C9I4_9BURK</name>
<reference evidence="1 2" key="1">
    <citation type="submission" date="2018-03" db="EMBL/GenBank/DDBJ databases">
        <title>Massilia armeniaca sp. nov., isolated from desert soil.</title>
        <authorList>
            <person name="Huang H."/>
            <person name="Ren M."/>
        </authorList>
    </citation>
    <scope>NUCLEOTIDE SEQUENCE [LARGE SCALE GENOMIC DNA]</scope>
    <source>
        <strain evidence="1 2">ZMN-3</strain>
    </source>
</reference>
<protein>
    <submittedName>
        <fullName evidence="1">Uncharacterized protein</fullName>
    </submittedName>
</protein>
<dbReference type="EMBL" id="CP028324">
    <property type="protein sequence ID" value="AVR96251.1"/>
    <property type="molecule type" value="Genomic_DNA"/>
</dbReference>
<organism evidence="1 2">
    <name type="scientific">Pseudoduganella armeniaca</name>
    <dbReference type="NCBI Taxonomy" id="2072590"/>
    <lineage>
        <taxon>Bacteria</taxon>
        <taxon>Pseudomonadati</taxon>
        <taxon>Pseudomonadota</taxon>
        <taxon>Betaproteobacteria</taxon>
        <taxon>Burkholderiales</taxon>
        <taxon>Oxalobacteraceae</taxon>
        <taxon>Telluria group</taxon>
        <taxon>Pseudoduganella</taxon>
    </lineage>
</organism>
<accession>A0A2R4C9I4</accession>
<sequence>MRRQLLCTFGSCSLLLRRGRDIEQGFLADAALEDLDQVVDAVGHLGAFVQDAGQPAHRPIDEGLELAGQPGVEVYDQHFDQRGADILHAHGQLLPRQMQGRAQAHARCARCRQRHHADQVDAQADPGQELDFLLGDELLDDPDNVHDGIDQCHDVADHRQAAGHGAEALERDVIVADLAQPFVEGGGGRADVLLVDRVEWSDGDFRRAFGVLLRGFGHETIGWCFFNRR</sequence>
<gene>
    <name evidence="1" type="ORF">C9I28_11435</name>
</gene>
<evidence type="ECO:0000313" key="1">
    <source>
        <dbReference type="EMBL" id="AVR96251.1"/>
    </source>
</evidence>
<proteinExistence type="predicted"/>
<dbReference type="KEGG" id="masz:C9I28_11435"/>
<dbReference type="AlphaFoldDB" id="A0A2R4C9I4"/>
<dbReference type="Proteomes" id="UP000240505">
    <property type="component" value="Chromosome"/>
</dbReference>